<dbReference type="InterPro" id="IPR051452">
    <property type="entry name" value="Diverse_Oxidoreductases"/>
</dbReference>
<keyword evidence="3" id="KW-0560">Oxidoreductase</keyword>
<dbReference type="Gene3D" id="3.10.20.30">
    <property type="match status" value="1"/>
</dbReference>
<evidence type="ECO:0000313" key="7">
    <source>
        <dbReference type="EMBL" id="CAG36455.1"/>
    </source>
</evidence>
<dbReference type="eggNOG" id="COG2080">
    <property type="taxonomic scope" value="Bacteria"/>
</dbReference>
<dbReference type="GO" id="GO:0016491">
    <property type="term" value="F:oxidoreductase activity"/>
    <property type="evidence" value="ECO:0007669"/>
    <property type="project" value="UniProtKB-KW"/>
</dbReference>
<feature type="domain" description="2Fe-2S ferredoxin-type" evidence="6">
    <location>
        <begin position="9"/>
        <end position="85"/>
    </location>
</feature>
<evidence type="ECO:0000259" key="6">
    <source>
        <dbReference type="PROSITE" id="PS51085"/>
    </source>
</evidence>
<dbReference type="InterPro" id="IPR001041">
    <property type="entry name" value="2Fe-2S_ferredoxin-type"/>
</dbReference>
<dbReference type="PROSITE" id="PS51085">
    <property type="entry name" value="2FE2S_FER_2"/>
    <property type="match status" value="1"/>
</dbReference>
<gene>
    <name evidence="7" type="ordered locus">DP1726</name>
</gene>
<proteinExistence type="predicted"/>
<dbReference type="GO" id="GO:0046872">
    <property type="term" value="F:metal ion binding"/>
    <property type="evidence" value="ECO:0007669"/>
    <property type="project" value="UniProtKB-KW"/>
</dbReference>
<dbReference type="InterPro" id="IPR012675">
    <property type="entry name" value="Beta-grasp_dom_sf"/>
</dbReference>
<dbReference type="HOGENOM" id="CLU_052511_3_1_7"/>
<dbReference type="AlphaFoldDB" id="Q6AMH0"/>
<evidence type="ECO:0000256" key="5">
    <source>
        <dbReference type="ARBA" id="ARBA00023014"/>
    </source>
</evidence>
<keyword evidence="5" id="KW-0411">Iron-sulfur</keyword>
<dbReference type="InterPro" id="IPR036010">
    <property type="entry name" value="2Fe-2S_ferredoxin-like_sf"/>
</dbReference>
<keyword evidence="2" id="KW-0479">Metal-binding</keyword>
<dbReference type="CDD" id="cd00207">
    <property type="entry name" value="fer2"/>
    <property type="match status" value="1"/>
</dbReference>
<dbReference type="Pfam" id="PF00111">
    <property type="entry name" value="Fer2"/>
    <property type="match status" value="1"/>
</dbReference>
<dbReference type="STRING" id="177439.DP1726"/>
<dbReference type="PANTHER" id="PTHR44379">
    <property type="entry name" value="OXIDOREDUCTASE WITH IRON-SULFUR SUBUNIT"/>
    <property type="match status" value="1"/>
</dbReference>
<dbReference type="SUPFAM" id="SSF54292">
    <property type="entry name" value="2Fe-2S ferredoxin-like"/>
    <property type="match status" value="1"/>
</dbReference>
<dbReference type="InterPro" id="IPR036884">
    <property type="entry name" value="2Fe-2S-bd_dom_sf"/>
</dbReference>
<dbReference type="OrthoDB" id="9775084at2"/>
<dbReference type="RefSeq" id="WP_011188967.1">
    <property type="nucleotide sequence ID" value="NC_006138.1"/>
</dbReference>
<dbReference type="Proteomes" id="UP000000602">
    <property type="component" value="Chromosome"/>
</dbReference>
<keyword evidence="8" id="KW-1185">Reference proteome</keyword>
<name>Q6AMH0_DESPS</name>
<evidence type="ECO:0000313" key="8">
    <source>
        <dbReference type="Proteomes" id="UP000000602"/>
    </source>
</evidence>
<dbReference type="InterPro" id="IPR002888">
    <property type="entry name" value="2Fe-2S-bd"/>
</dbReference>
<evidence type="ECO:0000256" key="3">
    <source>
        <dbReference type="ARBA" id="ARBA00023002"/>
    </source>
</evidence>
<evidence type="ECO:0000256" key="2">
    <source>
        <dbReference type="ARBA" id="ARBA00022723"/>
    </source>
</evidence>
<protein>
    <submittedName>
        <fullName evidence="7">Probable aldehyde oxidoreductase</fullName>
    </submittedName>
</protein>
<dbReference type="KEGG" id="dps:DP1726"/>
<dbReference type="PROSITE" id="PS00197">
    <property type="entry name" value="2FE2S_FER_1"/>
    <property type="match status" value="1"/>
</dbReference>
<dbReference type="Gene3D" id="1.10.150.120">
    <property type="entry name" value="[2Fe-2S]-binding domain"/>
    <property type="match status" value="1"/>
</dbReference>
<dbReference type="InterPro" id="IPR006058">
    <property type="entry name" value="2Fe2S_fd_BS"/>
</dbReference>
<organism evidence="7 8">
    <name type="scientific">Desulfotalea psychrophila (strain LSv54 / DSM 12343)</name>
    <dbReference type="NCBI Taxonomy" id="177439"/>
    <lineage>
        <taxon>Bacteria</taxon>
        <taxon>Pseudomonadati</taxon>
        <taxon>Thermodesulfobacteriota</taxon>
        <taxon>Desulfobulbia</taxon>
        <taxon>Desulfobulbales</taxon>
        <taxon>Desulfocapsaceae</taxon>
        <taxon>Desulfotalea</taxon>
    </lineage>
</organism>
<dbReference type="EMBL" id="CR522870">
    <property type="protein sequence ID" value="CAG36455.1"/>
    <property type="molecule type" value="Genomic_DNA"/>
</dbReference>
<keyword evidence="1" id="KW-0001">2Fe-2S</keyword>
<dbReference type="SUPFAM" id="SSF47741">
    <property type="entry name" value="CO dehydrogenase ISP C-domain like"/>
    <property type="match status" value="1"/>
</dbReference>
<evidence type="ECO:0000256" key="1">
    <source>
        <dbReference type="ARBA" id="ARBA00022714"/>
    </source>
</evidence>
<reference evidence="8" key="1">
    <citation type="journal article" date="2004" name="Environ. Microbiol.">
        <title>The genome of Desulfotalea psychrophila, a sulfate-reducing bacterium from permanently cold Arctic sediments.</title>
        <authorList>
            <person name="Rabus R."/>
            <person name="Ruepp A."/>
            <person name="Frickey T."/>
            <person name="Rattei T."/>
            <person name="Fartmann B."/>
            <person name="Stark M."/>
            <person name="Bauer M."/>
            <person name="Zibat A."/>
            <person name="Lombardot T."/>
            <person name="Becker I."/>
            <person name="Amann J."/>
            <person name="Gellner K."/>
            <person name="Teeling H."/>
            <person name="Leuschner W.D."/>
            <person name="Gloeckner F.-O."/>
            <person name="Lupas A.N."/>
            <person name="Amann R."/>
            <person name="Klenk H.-P."/>
        </authorList>
    </citation>
    <scope>NUCLEOTIDE SEQUENCE [LARGE SCALE GENOMIC DNA]</scope>
    <source>
        <strain evidence="8">DSM 12343 / LSv54</strain>
    </source>
</reference>
<keyword evidence="4" id="KW-0408">Iron</keyword>
<accession>Q6AMH0</accession>
<evidence type="ECO:0000256" key="4">
    <source>
        <dbReference type="ARBA" id="ARBA00023004"/>
    </source>
</evidence>
<sequence length="167" mass="18054">MSEERSSGKYITLTINGEKRPAWVESHHTLAEVLRNTFGLTGTKEACEEGACGACTILIDGVAQLACMLLATEQTGKEIETIEGLAANGELHPIQEAWLQEYAAQCGYCSAGMIMSTKSLLNKNPNPSQSEIREALGGNICVCSNYEHIFAAVDKAAKIMRGEEQNE</sequence>
<dbReference type="GO" id="GO:0051537">
    <property type="term" value="F:2 iron, 2 sulfur cluster binding"/>
    <property type="evidence" value="ECO:0007669"/>
    <property type="project" value="UniProtKB-KW"/>
</dbReference>
<dbReference type="Pfam" id="PF01799">
    <property type="entry name" value="Fer2_2"/>
    <property type="match status" value="1"/>
</dbReference>
<dbReference type="PANTHER" id="PTHR44379:SF5">
    <property type="entry name" value="OXIDOREDUCTASE WITH IRON-SULFUR SUBUNIT"/>
    <property type="match status" value="1"/>
</dbReference>